<dbReference type="InterPro" id="IPR020946">
    <property type="entry name" value="Flavin_mOase-like"/>
</dbReference>
<protein>
    <submittedName>
        <fullName evidence="6">Monooxygenase</fullName>
    </submittedName>
</protein>
<dbReference type="PANTHER" id="PTHR43872:SF1">
    <property type="entry name" value="MONOOXYGENASE, PUTATIVE (AFU_ORTHOLOGUE AFUA_8G02570)-RELATED"/>
    <property type="match status" value="1"/>
</dbReference>
<evidence type="ECO:0000256" key="2">
    <source>
        <dbReference type="ARBA" id="ARBA00022630"/>
    </source>
</evidence>
<evidence type="ECO:0000256" key="4">
    <source>
        <dbReference type="ARBA" id="ARBA00023002"/>
    </source>
</evidence>
<accession>A0AAJ0EB15</accession>
<dbReference type="Gene3D" id="3.50.50.60">
    <property type="entry name" value="FAD/NAD(P)-binding domain"/>
    <property type="match status" value="1"/>
</dbReference>
<evidence type="ECO:0000313" key="6">
    <source>
        <dbReference type="EMBL" id="KAK1623237.1"/>
    </source>
</evidence>
<dbReference type="Pfam" id="PF00743">
    <property type="entry name" value="FMO-like"/>
    <property type="match status" value="1"/>
</dbReference>
<organism evidence="6 7">
    <name type="scientific">Colletotrichum phormii</name>
    <dbReference type="NCBI Taxonomy" id="359342"/>
    <lineage>
        <taxon>Eukaryota</taxon>
        <taxon>Fungi</taxon>
        <taxon>Dikarya</taxon>
        <taxon>Ascomycota</taxon>
        <taxon>Pezizomycotina</taxon>
        <taxon>Sordariomycetes</taxon>
        <taxon>Hypocreomycetidae</taxon>
        <taxon>Glomerellales</taxon>
        <taxon>Glomerellaceae</taxon>
        <taxon>Colletotrichum</taxon>
        <taxon>Colletotrichum acutatum species complex</taxon>
    </lineage>
</organism>
<gene>
    <name evidence="6" type="ORF">BDP81DRAFT_439854</name>
</gene>
<name>A0AAJ0EB15_9PEZI</name>
<sequence length="500" mass="55985">MSTQQQTTDTMAEELDILILGAGISGVNAAYRVRTELPGSTFAVLEARDVVGGTWSYWKYPGFRSDSNMTNFGFGWHPWPHDKKIIEGAPIAAYIEDAVKTHHIDKHIRFQHKVKSSNWDSDEARWTLECNTPEGKKKIKAKFLFVCSGYYSYEKALDTHIPGIESFEGKTIHPQWWPEDLDYTGKRVIIIGSGATTMTLFPNIAKKAGFTTILQRSPSYVFALGAESPVDKAAKRVLPLFMANWFILLKDLLLETVFIQIVLGFPNLAKQFLRFDAKRRLPKDYPVDIHFKPKYNPFEQRLNMCPDGNVFKTLHQPNTEIVTDHIDTVTKDGILTKSGRHLPADIIVTATGLHVQLFGGTDVTVDGVPVKVGEKYSWRGCMLDGVPNAAAIIGYVTQTWTPGADTVTRLCIRVIKQMQKTGAVAATPVLSDEEKKNSPRLPCVDATSNYFTRAHGRMPVVTNQGPWYGRKNLIVDKLALWFGSVTVGMDYRLATKSKDI</sequence>
<comment type="cofactor">
    <cofactor evidence="1">
        <name>FAD</name>
        <dbReference type="ChEBI" id="CHEBI:57692"/>
    </cofactor>
</comment>
<dbReference type="GO" id="GO:0004499">
    <property type="term" value="F:N,N-dimethylaniline monooxygenase activity"/>
    <property type="evidence" value="ECO:0007669"/>
    <property type="project" value="InterPro"/>
</dbReference>
<evidence type="ECO:0000256" key="3">
    <source>
        <dbReference type="ARBA" id="ARBA00022827"/>
    </source>
</evidence>
<dbReference type="InterPro" id="IPR036188">
    <property type="entry name" value="FAD/NAD-bd_sf"/>
</dbReference>
<keyword evidence="3" id="KW-0274">FAD</keyword>
<dbReference type="EMBL" id="JAHMHQ010000030">
    <property type="protein sequence ID" value="KAK1623237.1"/>
    <property type="molecule type" value="Genomic_DNA"/>
</dbReference>
<keyword evidence="2" id="KW-0285">Flavoprotein</keyword>
<dbReference type="InterPro" id="IPR051820">
    <property type="entry name" value="FAD-binding_MO"/>
</dbReference>
<evidence type="ECO:0000256" key="5">
    <source>
        <dbReference type="ARBA" id="ARBA00023033"/>
    </source>
</evidence>
<reference evidence="6" key="1">
    <citation type="submission" date="2021-06" db="EMBL/GenBank/DDBJ databases">
        <title>Comparative genomics, transcriptomics and evolutionary studies reveal genomic signatures of adaptation to plant cell wall in hemibiotrophic fungi.</title>
        <authorList>
            <consortium name="DOE Joint Genome Institute"/>
            <person name="Baroncelli R."/>
            <person name="Diaz J.F."/>
            <person name="Benocci T."/>
            <person name="Peng M."/>
            <person name="Battaglia E."/>
            <person name="Haridas S."/>
            <person name="Andreopoulos W."/>
            <person name="Labutti K."/>
            <person name="Pangilinan J."/>
            <person name="Floch G.L."/>
            <person name="Makela M.R."/>
            <person name="Henrissat B."/>
            <person name="Grigoriev I.V."/>
            <person name="Crouch J.A."/>
            <person name="De Vries R.P."/>
            <person name="Sukno S.A."/>
            <person name="Thon M.R."/>
        </authorList>
    </citation>
    <scope>NUCLEOTIDE SEQUENCE</scope>
    <source>
        <strain evidence="6">CBS 102054</strain>
    </source>
</reference>
<evidence type="ECO:0000256" key="1">
    <source>
        <dbReference type="ARBA" id="ARBA00001974"/>
    </source>
</evidence>
<dbReference type="GO" id="GO:0050661">
    <property type="term" value="F:NADP binding"/>
    <property type="evidence" value="ECO:0007669"/>
    <property type="project" value="InterPro"/>
</dbReference>
<dbReference type="AlphaFoldDB" id="A0AAJ0EB15"/>
<evidence type="ECO:0000313" key="7">
    <source>
        <dbReference type="Proteomes" id="UP001243989"/>
    </source>
</evidence>
<dbReference type="GeneID" id="85476307"/>
<dbReference type="RefSeq" id="XP_060439232.1">
    <property type="nucleotide sequence ID" value="XM_060591445.1"/>
</dbReference>
<dbReference type="Proteomes" id="UP001243989">
    <property type="component" value="Unassembled WGS sequence"/>
</dbReference>
<dbReference type="GO" id="GO:0050660">
    <property type="term" value="F:flavin adenine dinucleotide binding"/>
    <property type="evidence" value="ECO:0007669"/>
    <property type="project" value="InterPro"/>
</dbReference>
<dbReference type="PANTHER" id="PTHR43872">
    <property type="entry name" value="MONOOXYGENASE, PUTATIVE (AFU_ORTHOLOGUE AFUA_8G02570)-RELATED"/>
    <property type="match status" value="1"/>
</dbReference>
<comment type="caution">
    <text evidence="6">The sequence shown here is derived from an EMBL/GenBank/DDBJ whole genome shotgun (WGS) entry which is preliminary data.</text>
</comment>
<keyword evidence="5 6" id="KW-0503">Monooxygenase</keyword>
<dbReference type="SUPFAM" id="SSF51905">
    <property type="entry name" value="FAD/NAD(P)-binding domain"/>
    <property type="match status" value="2"/>
</dbReference>
<keyword evidence="4" id="KW-0560">Oxidoreductase</keyword>
<keyword evidence="7" id="KW-1185">Reference proteome</keyword>
<proteinExistence type="predicted"/>